<dbReference type="GO" id="GO:0009697">
    <property type="term" value="P:salicylic acid biosynthetic process"/>
    <property type="evidence" value="ECO:0007669"/>
    <property type="project" value="TreeGrafter"/>
</dbReference>
<dbReference type="AlphaFoldDB" id="A0A1L2ZQJ5"/>
<name>A0A1L2ZQJ5_9MICC</name>
<dbReference type="Gene3D" id="3.60.120.10">
    <property type="entry name" value="Anthranilate synthase"/>
    <property type="match status" value="1"/>
</dbReference>
<keyword evidence="4" id="KW-0413">Isomerase</keyword>
<comment type="catalytic activity">
    <reaction evidence="1">
        <text>chorismate = isochorismate</text>
        <dbReference type="Rhea" id="RHEA:18985"/>
        <dbReference type="ChEBI" id="CHEBI:29748"/>
        <dbReference type="ChEBI" id="CHEBI:29780"/>
        <dbReference type="EC" id="5.4.4.2"/>
    </reaction>
</comment>
<accession>A0A1L2ZQJ5</accession>
<dbReference type="PANTHER" id="PTHR42839:SF2">
    <property type="entry name" value="ISOCHORISMATE SYNTHASE ENTC"/>
    <property type="match status" value="1"/>
</dbReference>
<dbReference type="Proteomes" id="UP000183530">
    <property type="component" value="Chromosome"/>
</dbReference>
<evidence type="ECO:0000256" key="4">
    <source>
        <dbReference type="ARBA" id="ARBA00023235"/>
    </source>
</evidence>
<dbReference type="InterPro" id="IPR015890">
    <property type="entry name" value="Chorismate_C"/>
</dbReference>
<dbReference type="RefSeq" id="WP_084637251.1">
    <property type="nucleotide sequence ID" value="NZ_CP018135.1"/>
</dbReference>
<dbReference type="STRING" id="556325.BHE16_11010"/>
<evidence type="ECO:0000256" key="3">
    <source>
        <dbReference type="ARBA" id="ARBA00012824"/>
    </source>
</evidence>
<organism evidence="7 8">
    <name type="scientific">Neomicrococcus aestuarii</name>
    <dbReference type="NCBI Taxonomy" id="556325"/>
    <lineage>
        <taxon>Bacteria</taxon>
        <taxon>Bacillati</taxon>
        <taxon>Actinomycetota</taxon>
        <taxon>Actinomycetes</taxon>
        <taxon>Micrococcales</taxon>
        <taxon>Micrococcaceae</taxon>
        <taxon>Neomicrococcus</taxon>
    </lineage>
</organism>
<dbReference type="PANTHER" id="PTHR42839">
    <property type="entry name" value="ISOCHORISMATE SYNTHASE ENTC"/>
    <property type="match status" value="1"/>
</dbReference>
<dbReference type="OrthoDB" id="9806579at2"/>
<protein>
    <recommendedName>
        <fullName evidence="3">isochorismate synthase</fullName>
        <ecNumber evidence="3">5.4.4.2</ecNumber>
    </recommendedName>
    <alternativeName>
        <fullName evidence="5">Isochorismate mutase</fullName>
    </alternativeName>
</protein>
<evidence type="ECO:0000313" key="8">
    <source>
        <dbReference type="Proteomes" id="UP000183530"/>
    </source>
</evidence>
<dbReference type="Pfam" id="PF00425">
    <property type="entry name" value="Chorismate_bind"/>
    <property type="match status" value="1"/>
</dbReference>
<reference evidence="7 8" key="1">
    <citation type="submission" date="2016-11" db="EMBL/GenBank/DDBJ databases">
        <title>Genome sequencing of Zhihengliuella aestuarii B18 antagonistic to Plasmodiophora brassicae.</title>
        <authorList>
            <person name="Luo Y."/>
        </authorList>
    </citation>
    <scope>NUCLEOTIDE SEQUENCE [LARGE SCALE GENOMIC DNA]</scope>
    <source>
        <strain evidence="7 8">B18</strain>
    </source>
</reference>
<evidence type="ECO:0000259" key="6">
    <source>
        <dbReference type="Pfam" id="PF00425"/>
    </source>
</evidence>
<sequence length="449" mass="48627">MSTGTQGTSTPTPLASLPRLASATFDFPAAVNVPLDDFVTTDSALVWLRNSEGMIGLGEVFSVAAQGTDRFHELRQAWNELLSAKASSDAELFAFVAVAFSHTSAHASRLVVPEMVIRKKGGDAYLTWLFDPESGIAPEADHETLRERALERLAVLQHESSVGHLDFPDVADVPTEDRLLVGHVSDEQYVESIKRGVERINSGELTKLVLARDAVAELAQPVQVSRILKELSVRYRDCWTYSMRGLIGATPEMLIQVINGTARARVLAGTLDRKSAPVADPDYAKRALSEDEKQRHEHQLAIDSLTSQLLPYVTHMDAHIEPFVLELPNVWHLASDVTAKLPSKDAPNALDLAEILHPTAAVCGTPTVAAASAILELEGMDRGRYAGPVGWIDSHGNGEFGIALRGGIVESAHRIRLFAGCGVVAASDPASELAESWAKMRPMQQALNL</sequence>
<feature type="domain" description="Chorismate-utilising enzyme C-terminal" evidence="6">
    <location>
        <begin position="186"/>
        <end position="439"/>
    </location>
</feature>
<dbReference type="InterPro" id="IPR005801">
    <property type="entry name" value="ADC_synthase"/>
</dbReference>
<comment type="similarity">
    <text evidence="2">Belongs to the isochorismate synthase family.</text>
</comment>
<evidence type="ECO:0000313" key="7">
    <source>
        <dbReference type="EMBL" id="APF41426.1"/>
    </source>
</evidence>
<evidence type="ECO:0000256" key="5">
    <source>
        <dbReference type="ARBA" id="ARBA00041564"/>
    </source>
</evidence>
<keyword evidence="8" id="KW-1185">Reference proteome</keyword>
<dbReference type="InterPro" id="IPR004561">
    <property type="entry name" value="IsoChor_synthase"/>
</dbReference>
<dbReference type="EMBL" id="CP018135">
    <property type="protein sequence ID" value="APF41426.1"/>
    <property type="molecule type" value="Genomic_DNA"/>
</dbReference>
<gene>
    <name evidence="7" type="ORF">BHE16_11010</name>
</gene>
<dbReference type="KEGG" id="nae:BHE16_11010"/>
<proteinExistence type="inferred from homology"/>
<dbReference type="GO" id="GO:0008909">
    <property type="term" value="F:isochorismate synthase activity"/>
    <property type="evidence" value="ECO:0007669"/>
    <property type="project" value="UniProtKB-EC"/>
</dbReference>
<dbReference type="NCBIfam" id="TIGR00543">
    <property type="entry name" value="isochor_syn"/>
    <property type="match status" value="1"/>
</dbReference>
<evidence type="ECO:0000256" key="1">
    <source>
        <dbReference type="ARBA" id="ARBA00000799"/>
    </source>
</evidence>
<dbReference type="SUPFAM" id="SSF56322">
    <property type="entry name" value="ADC synthase"/>
    <property type="match status" value="1"/>
</dbReference>
<dbReference type="EC" id="5.4.4.2" evidence="3"/>
<evidence type="ECO:0000256" key="2">
    <source>
        <dbReference type="ARBA" id="ARBA00005297"/>
    </source>
</evidence>